<dbReference type="RefSeq" id="WP_175276053.1">
    <property type="nucleotide sequence ID" value="NZ_CP054836.1"/>
</dbReference>
<keyword evidence="1" id="KW-0548">Nucleotidyltransferase</keyword>
<accession>A0A6N1VGM6</accession>
<proteinExistence type="predicted"/>
<keyword evidence="2" id="KW-1185">Reference proteome</keyword>
<sequence length="353" mass="38278">MDEYEVPETHDTLEGITPPQLTLHLRGHVAERAFLADALARGKLHHALIFEGERGIGKATAAFHLANALLSGNVAPGEGTLPAPDPGSPVFRQIVQGSHPGLLYLTRPRNDQGTGFKQAITVDEIRRLQRFFGMTAAGHDSWRVVIVDPANDLNRNAANALLKLLEEPPPRSVFILLAHGTGGLLPTIRSRCQVLKFAPLADGDIAAIVSDQLGPAADAAMLDRVAALGGGSARRALLFARFGGLELQEALEAYLEAPQPDVAKAHKLADVAGNRKSEIHRDILRELVLDRLRSEATRAARQGRLREAERIASADMAIQDRMRMADAYNLDRKQDFLTLLADLHDLLSGTRSG</sequence>
<dbReference type="SUPFAM" id="SSF52540">
    <property type="entry name" value="P-loop containing nucleoside triphosphate hydrolases"/>
    <property type="match status" value="1"/>
</dbReference>
<keyword evidence="1" id="KW-0808">Transferase</keyword>
<dbReference type="EMBL" id="CP054836">
    <property type="protein sequence ID" value="QKV18157.1"/>
    <property type="molecule type" value="Genomic_DNA"/>
</dbReference>
<reference evidence="1 2" key="1">
    <citation type="submission" date="2020-06" db="EMBL/GenBank/DDBJ databases">
        <title>Oricola thermophila sp. nov. isolated from a tidal sediments.</title>
        <authorList>
            <person name="Kwon K.K."/>
            <person name="Yang S.-H."/>
            <person name="Park M.-J."/>
        </authorList>
    </citation>
    <scope>NUCLEOTIDE SEQUENCE [LARGE SCALE GENOMIC DNA]</scope>
    <source>
        <strain evidence="1 2">MEBiC13590</strain>
    </source>
</reference>
<dbReference type="InterPro" id="IPR027417">
    <property type="entry name" value="P-loop_NTPase"/>
</dbReference>
<dbReference type="PANTHER" id="PTHR11669">
    <property type="entry name" value="REPLICATION FACTOR C / DNA POLYMERASE III GAMMA-TAU SUBUNIT"/>
    <property type="match status" value="1"/>
</dbReference>
<dbReference type="NCBIfam" id="NF005677">
    <property type="entry name" value="PRK07471.1"/>
    <property type="match status" value="1"/>
</dbReference>
<gene>
    <name evidence="1" type="ORF">HTY61_06670</name>
</gene>
<organism evidence="1 2">
    <name type="scientific">Oricola thermophila</name>
    <dbReference type="NCBI Taxonomy" id="2742145"/>
    <lineage>
        <taxon>Bacteria</taxon>
        <taxon>Pseudomonadati</taxon>
        <taxon>Pseudomonadota</taxon>
        <taxon>Alphaproteobacteria</taxon>
        <taxon>Hyphomicrobiales</taxon>
        <taxon>Ahrensiaceae</taxon>
        <taxon>Oricola</taxon>
    </lineage>
</organism>
<dbReference type="PANTHER" id="PTHR11669:SF8">
    <property type="entry name" value="DNA POLYMERASE III SUBUNIT DELTA"/>
    <property type="match status" value="1"/>
</dbReference>
<dbReference type="Pfam" id="PF13177">
    <property type="entry name" value="DNA_pol3_delta2"/>
    <property type="match status" value="1"/>
</dbReference>
<dbReference type="GO" id="GO:0006261">
    <property type="term" value="P:DNA-templated DNA replication"/>
    <property type="evidence" value="ECO:0007669"/>
    <property type="project" value="TreeGrafter"/>
</dbReference>
<protein>
    <submittedName>
        <fullName evidence="1">DNA polymerase III subunit delta</fullName>
        <ecNumber evidence="1">2.7.7.7</ecNumber>
    </submittedName>
</protein>
<dbReference type="AlphaFoldDB" id="A0A6N1VGM6"/>
<dbReference type="Proteomes" id="UP000509367">
    <property type="component" value="Chromosome"/>
</dbReference>
<dbReference type="InterPro" id="IPR050238">
    <property type="entry name" value="DNA_Rep/Repair_Clamp_Loader"/>
</dbReference>
<name>A0A6N1VGM6_9HYPH</name>
<evidence type="ECO:0000313" key="2">
    <source>
        <dbReference type="Proteomes" id="UP000509367"/>
    </source>
</evidence>
<evidence type="ECO:0000313" key="1">
    <source>
        <dbReference type="EMBL" id="QKV18157.1"/>
    </source>
</evidence>
<dbReference type="EC" id="2.7.7.7" evidence="1"/>
<dbReference type="NCBIfam" id="NF006586">
    <property type="entry name" value="PRK09112.1"/>
    <property type="match status" value="1"/>
</dbReference>
<dbReference type="KEGG" id="orm:HTY61_06670"/>
<dbReference type="GO" id="GO:0003887">
    <property type="term" value="F:DNA-directed DNA polymerase activity"/>
    <property type="evidence" value="ECO:0007669"/>
    <property type="project" value="UniProtKB-EC"/>
</dbReference>
<dbReference type="GO" id="GO:0009360">
    <property type="term" value="C:DNA polymerase III complex"/>
    <property type="evidence" value="ECO:0007669"/>
    <property type="project" value="TreeGrafter"/>
</dbReference>
<dbReference type="Gene3D" id="3.40.50.300">
    <property type="entry name" value="P-loop containing nucleotide triphosphate hydrolases"/>
    <property type="match status" value="1"/>
</dbReference>